<proteinExistence type="predicted"/>
<organism evidence="1 2">
    <name type="scientific">Pseudomonas fluorescens</name>
    <dbReference type="NCBI Taxonomy" id="294"/>
    <lineage>
        <taxon>Bacteria</taxon>
        <taxon>Pseudomonadati</taxon>
        <taxon>Pseudomonadota</taxon>
        <taxon>Gammaproteobacteria</taxon>
        <taxon>Pseudomonadales</taxon>
        <taxon>Pseudomonadaceae</taxon>
        <taxon>Pseudomonas</taxon>
    </lineage>
</organism>
<reference evidence="1 2" key="1">
    <citation type="submission" date="2019-09" db="EMBL/GenBank/DDBJ databases">
        <authorList>
            <person name="Chandra G."/>
            <person name="Truman W A."/>
        </authorList>
    </citation>
    <scope>NUCLEOTIDE SEQUENCE [LARGE SCALE GENOMIC DNA]</scope>
    <source>
        <strain evidence="1">PS655</strain>
    </source>
</reference>
<name>A0A5E6T9F6_PSEFL</name>
<evidence type="ECO:0000313" key="2">
    <source>
        <dbReference type="Proteomes" id="UP000327167"/>
    </source>
</evidence>
<gene>
    <name evidence="1" type="ORF">PS655_02632</name>
</gene>
<protein>
    <submittedName>
        <fullName evidence="1">Uncharacterized protein</fullName>
    </submittedName>
</protein>
<dbReference type="AlphaFoldDB" id="A0A5E6T9F6"/>
<accession>A0A5E6T9F6</accession>
<evidence type="ECO:0000313" key="1">
    <source>
        <dbReference type="EMBL" id="VVM87363.1"/>
    </source>
</evidence>
<dbReference type="EMBL" id="CABVHJ010000007">
    <property type="protein sequence ID" value="VVM87363.1"/>
    <property type="molecule type" value="Genomic_DNA"/>
</dbReference>
<dbReference type="Proteomes" id="UP000327167">
    <property type="component" value="Unassembled WGS sequence"/>
</dbReference>
<sequence length="204" mass="22682">MACRYSFSHSRRLHVGNCMSLTEKTNQTFTAHLYLDGRPVVLNQQRLQQSLRDLRITKGEKLDAEVGLADWRVSSFITLADHENDAPLLLKFVAQGDEYAINLVLAGAFDGARLFIEDKTHNLLASTHAPTQSFSISTPAATRASLRHLESGPAYLELISEPNDRPLYRNVSSGMSTFLDADPNVTGHNAFNQKPAKFVIKVIK</sequence>